<comment type="similarity">
    <text evidence="3">Belongs to the TmcAL family.</text>
</comment>
<evidence type="ECO:0000256" key="1">
    <source>
        <dbReference type="ARBA" id="ARBA00022598"/>
    </source>
</evidence>
<comment type="catalytic activity">
    <reaction evidence="3">
        <text>cytidine(34) in elongator tRNA(Met) + acetate + ATP = N(4)-acetylcytidine(34) in elongator tRNA(Met) + AMP + diphosphate</text>
        <dbReference type="Rhea" id="RHEA:58144"/>
        <dbReference type="Rhea" id="RHEA-COMP:10693"/>
        <dbReference type="Rhea" id="RHEA-COMP:10694"/>
        <dbReference type="ChEBI" id="CHEBI:30089"/>
        <dbReference type="ChEBI" id="CHEBI:30616"/>
        <dbReference type="ChEBI" id="CHEBI:33019"/>
        <dbReference type="ChEBI" id="CHEBI:74900"/>
        <dbReference type="ChEBI" id="CHEBI:82748"/>
        <dbReference type="ChEBI" id="CHEBI:456215"/>
    </reaction>
</comment>
<accession>A0ABW4LKG9</accession>
<dbReference type="RefSeq" id="WP_377926807.1">
    <property type="nucleotide sequence ID" value="NZ_JBHUEM010000003.1"/>
</dbReference>
<feature type="binding site" evidence="3">
    <location>
        <begin position="7"/>
        <end position="20"/>
    </location>
    <ligand>
        <name>ATP</name>
        <dbReference type="ChEBI" id="CHEBI:30616"/>
    </ligand>
</feature>
<gene>
    <name evidence="3" type="primary">tmcAL</name>
    <name evidence="4" type="ORF">ACFSCX_03915</name>
</gene>
<protein>
    <recommendedName>
        <fullName evidence="3">tRNA(Met) cytidine acetate ligase</fullName>
        <ecNumber evidence="3">6.3.4.-</ecNumber>
    </recommendedName>
</protein>
<dbReference type="PANTHER" id="PTHR37825:SF1">
    <property type="entry name" value="TRNA(MET) CYTIDINE ACETATE LIGASE"/>
    <property type="match status" value="1"/>
</dbReference>
<feature type="binding site" evidence="3">
    <location>
        <position position="101"/>
    </location>
    <ligand>
        <name>ATP</name>
        <dbReference type="ChEBI" id="CHEBI:30616"/>
    </ligand>
</feature>
<proteinExistence type="inferred from homology"/>
<comment type="function">
    <text evidence="3">Catalyzes the formation of N(4)-acetylcytidine (ac(4)C) at the wobble position of elongator tRNA(Met), using acetate and ATP as substrates. First activates an acetate ion to form acetyladenylate (Ac-AMP) and then transfers the acetyl group to tRNA to form ac(4)C34.</text>
</comment>
<comment type="subcellular location">
    <subcellularLocation>
        <location evidence="3">Cytoplasm</location>
    </subcellularLocation>
</comment>
<evidence type="ECO:0000313" key="5">
    <source>
        <dbReference type="Proteomes" id="UP001597214"/>
    </source>
</evidence>
<reference evidence="5" key="1">
    <citation type="journal article" date="2019" name="Int. J. Syst. Evol. Microbiol.">
        <title>The Global Catalogue of Microorganisms (GCM) 10K type strain sequencing project: providing services to taxonomists for standard genome sequencing and annotation.</title>
        <authorList>
            <consortium name="The Broad Institute Genomics Platform"/>
            <consortium name="The Broad Institute Genome Sequencing Center for Infectious Disease"/>
            <person name="Wu L."/>
            <person name="Ma J."/>
        </authorList>
    </citation>
    <scope>NUCLEOTIDE SEQUENCE [LARGE SCALE GENOMIC DNA]</scope>
    <source>
        <strain evidence="5">CCUG 49339</strain>
    </source>
</reference>
<keyword evidence="3" id="KW-0547">Nucleotide-binding</keyword>
<dbReference type="PANTHER" id="PTHR37825">
    <property type="entry name" value="TRNA(MET) CYTIDINE ACETATE LIGASE"/>
    <property type="match status" value="1"/>
</dbReference>
<dbReference type="Proteomes" id="UP001597214">
    <property type="component" value="Unassembled WGS sequence"/>
</dbReference>
<dbReference type="EC" id="6.3.4.-" evidence="3"/>
<keyword evidence="5" id="KW-1185">Reference proteome</keyword>
<keyword evidence="3" id="KW-0694">RNA-binding</keyword>
<comment type="caution">
    <text evidence="3">Lacks conserved residue(s) required for the propagation of feature annotation.</text>
</comment>
<dbReference type="NCBIfam" id="NF010191">
    <property type="entry name" value="PRK13670.1"/>
    <property type="match status" value="1"/>
</dbReference>
<feature type="binding site" evidence="3">
    <location>
        <position position="161"/>
    </location>
    <ligand>
        <name>ATP</name>
        <dbReference type="ChEBI" id="CHEBI:30616"/>
    </ligand>
</feature>
<dbReference type="SUPFAM" id="SSF52374">
    <property type="entry name" value="Nucleotidylyl transferase"/>
    <property type="match status" value="1"/>
</dbReference>
<dbReference type="EMBL" id="JBHUEM010000003">
    <property type="protein sequence ID" value="MFD1735704.1"/>
    <property type="molecule type" value="Genomic_DNA"/>
</dbReference>
<feature type="binding site" evidence="3">
    <location>
        <position position="186"/>
    </location>
    <ligand>
        <name>ATP</name>
        <dbReference type="ChEBI" id="CHEBI:30616"/>
    </ligand>
</feature>
<dbReference type="InterPro" id="IPR014729">
    <property type="entry name" value="Rossmann-like_a/b/a_fold"/>
</dbReference>
<evidence type="ECO:0000256" key="3">
    <source>
        <dbReference type="HAMAP-Rule" id="MF_01539"/>
    </source>
</evidence>
<evidence type="ECO:0000256" key="2">
    <source>
        <dbReference type="ARBA" id="ARBA00022694"/>
    </source>
</evidence>
<dbReference type="HAMAP" id="MF_01539">
    <property type="entry name" value="TmcAL"/>
    <property type="match status" value="1"/>
</dbReference>
<dbReference type="NCBIfam" id="NF010192">
    <property type="entry name" value="PRK13671.1"/>
    <property type="match status" value="1"/>
</dbReference>
<keyword evidence="1 3" id="KW-0436">Ligase</keyword>
<sequence length="405" mass="46556">MKASGVIVEYNPFHNGHLYHLEQTKKVCQHDILIAVMSGYFLQRGEPALVSKWNRTKMALLNGVDLVVELPYAFSTQKAEYFANGAISILEALKVHNVCFGSESGNIEGFIETADILEKNKDELNGLLQHYVRQGNSFPKSSSLAFESLHSKTKVDLSRPNNILGYHYVKAILDQQASIKPVTIKRTMANYHDEEFNSSPIASATSIRKAIFSDNGHFEDVQHFVPDHSYSQLVCYNKQYHSLHSWENYFPLLKYKLLTSTPDELRSIYEVEEGLEHRLLAYIKDASSFHHFMTKIKTKRYTWTRLQRVCVHILTNTSKQKMLKLTHNKKATYIRLLGMTENGRSYLQKYKKDFSLPIISKLSNSLDEMLQLDIRAANTYAMGFAEPIRTDFLKLEYSTPPIQLK</sequence>
<keyword evidence="3" id="KW-0820">tRNA-binding</keyword>
<name>A0ABW4LKG9_9BACI</name>
<evidence type="ECO:0000313" key="4">
    <source>
        <dbReference type="EMBL" id="MFD1735704.1"/>
    </source>
</evidence>
<dbReference type="InterPro" id="IPR008513">
    <property type="entry name" value="tRNA(Met)_cyd_acetate_ligase"/>
</dbReference>
<keyword evidence="3" id="KW-0963">Cytoplasm</keyword>
<keyword evidence="2 3" id="KW-0819">tRNA processing</keyword>
<organism evidence="4 5">
    <name type="scientific">Bacillus salitolerans</name>
    <dbReference type="NCBI Taxonomy" id="1437434"/>
    <lineage>
        <taxon>Bacteria</taxon>
        <taxon>Bacillati</taxon>
        <taxon>Bacillota</taxon>
        <taxon>Bacilli</taxon>
        <taxon>Bacillales</taxon>
        <taxon>Bacillaceae</taxon>
        <taxon>Bacillus</taxon>
    </lineage>
</organism>
<keyword evidence="3" id="KW-0067">ATP-binding</keyword>
<dbReference type="Pfam" id="PF05636">
    <property type="entry name" value="HIGH_NTase1"/>
    <property type="match status" value="1"/>
</dbReference>
<comment type="caution">
    <text evidence="4">The sequence shown here is derived from an EMBL/GenBank/DDBJ whole genome shotgun (WGS) entry which is preliminary data.</text>
</comment>
<dbReference type="Gene3D" id="3.40.50.620">
    <property type="entry name" value="HUPs"/>
    <property type="match status" value="1"/>
</dbReference>